<protein>
    <submittedName>
        <fullName evidence="3">Uncharacterized protein</fullName>
    </submittedName>
</protein>
<name>A0A5C5VHA5_9BACT</name>
<reference evidence="3 4" key="1">
    <citation type="submission" date="2019-02" db="EMBL/GenBank/DDBJ databases">
        <title>Deep-cultivation of Planctomycetes and their phenomic and genomic characterization uncovers novel biology.</title>
        <authorList>
            <person name="Wiegand S."/>
            <person name="Jogler M."/>
            <person name="Boedeker C."/>
            <person name="Pinto D."/>
            <person name="Vollmers J."/>
            <person name="Rivas-Marin E."/>
            <person name="Kohn T."/>
            <person name="Peeters S.H."/>
            <person name="Heuer A."/>
            <person name="Rast P."/>
            <person name="Oberbeckmann S."/>
            <person name="Bunk B."/>
            <person name="Jeske O."/>
            <person name="Meyerdierks A."/>
            <person name="Storesund J.E."/>
            <person name="Kallscheuer N."/>
            <person name="Luecker S."/>
            <person name="Lage O.M."/>
            <person name="Pohl T."/>
            <person name="Merkel B.J."/>
            <person name="Hornburger P."/>
            <person name="Mueller R.-W."/>
            <person name="Bruemmer F."/>
            <person name="Labrenz M."/>
            <person name="Spormann A.M."/>
            <person name="Op Den Camp H."/>
            <person name="Overmann J."/>
            <person name="Amann R."/>
            <person name="Jetten M.S.M."/>
            <person name="Mascher T."/>
            <person name="Medema M.H."/>
            <person name="Devos D.P."/>
            <person name="Kaster A.-K."/>
            <person name="Ovreas L."/>
            <person name="Rohde M."/>
            <person name="Galperin M.Y."/>
            <person name="Jogler C."/>
        </authorList>
    </citation>
    <scope>NUCLEOTIDE SEQUENCE [LARGE SCALE GENOMIC DNA]</scope>
    <source>
        <strain evidence="3 4">KOR34</strain>
    </source>
</reference>
<keyword evidence="2" id="KW-1133">Transmembrane helix</keyword>
<evidence type="ECO:0000256" key="1">
    <source>
        <dbReference type="SAM" id="MobiDB-lite"/>
    </source>
</evidence>
<dbReference type="EMBL" id="SIHJ01000001">
    <property type="protein sequence ID" value="TWT37491.1"/>
    <property type="molecule type" value="Genomic_DNA"/>
</dbReference>
<proteinExistence type="predicted"/>
<keyword evidence="2" id="KW-0812">Transmembrane</keyword>
<dbReference type="AlphaFoldDB" id="A0A5C5VHA5"/>
<accession>A0A5C5VHA5</accession>
<sequence length="284" mass="32277">MQGPLAVHCVFDNAADSVLFEQSLIESERKGKVRPVRYASLRSPEVGLQWREGEHRVVTRDPQGLFTVGAMPFDPRLVGAITWGTWNGGIRLPPYVEHVLDGAELTAEVADDGTHHVTWVTDSSRNTKQEFWFDPARDYVPVRYAVVTRSHANAEWKQPLEQGETTWREVNGIWVPATTEHNEPNSKHPRRRSYTFEWLSVNRALPPDTFDLQSVPLPPGVEVFDHYERRQNARQRNGERERRPPPATQSSTKDAPPLWSPQIAVTGLLAFVLVALLFTTRRSS</sequence>
<evidence type="ECO:0000256" key="2">
    <source>
        <dbReference type="SAM" id="Phobius"/>
    </source>
</evidence>
<evidence type="ECO:0000313" key="3">
    <source>
        <dbReference type="EMBL" id="TWT37491.1"/>
    </source>
</evidence>
<comment type="caution">
    <text evidence="3">The sequence shown here is derived from an EMBL/GenBank/DDBJ whole genome shotgun (WGS) entry which is preliminary data.</text>
</comment>
<dbReference type="Proteomes" id="UP000316714">
    <property type="component" value="Unassembled WGS sequence"/>
</dbReference>
<feature type="compositionally biased region" description="Basic and acidic residues" evidence="1">
    <location>
        <begin position="232"/>
        <end position="244"/>
    </location>
</feature>
<gene>
    <name evidence="3" type="ORF">KOR34_24430</name>
</gene>
<keyword evidence="2" id="KW-0472">Membrane</keyword>
<organism evidence="3 4">
    <name type="scientific">Posidoniimonas corsicana</name>
    <dbReference type="NCBI Taxonomy" id="1938618"/>
    <lineage>
        <taxon>Bacteria</taxon>
        <taxon>Pseudomonadati</taxon>
        <taxon>Planctomycetota</taxon>
        <taxon>Planctomycetia</taxon>
        <taxon>Pirellulales</taxon>
        <taxon>Lacipirellulaceae</taxon>
        <taxon>Posidoniimonas</taxon>
    </lineage>
</organism>
<feature type="transmembrane region" description="Helical" evidence="2">
    <location>
        <begin position="258"/>
        <end position="278"/>
    </location>
</feature>
<evidence type="ECO:0000313" key="4">
    <source>
        <dbReference type="Proteomes" id="UP000316714"/>
    </source>
</evidence>
<feature type="region of interest" description="Disordered" evidence="1">
    <location>
        <begin position="232"/>
        <end position="259"/>
    </location>
</feature>
<keyword evidence="4" id="KW-1185">Reference proteome</keyword>